<dbReference type="EC" id="2.5.1.15" evidence="3"/>
<dbReference type="SUPFAM" id="SSF51717">
    <property type="entry name" value="Dihydropteroate synthetase-like"/>
    <property type="match status" value="1"/>
</dbReference>
<dbReference type="NCBIfam" id="TIGR01496">
    <property type="entry name" value="DHPS"/>
    <property type="match status" value="1"/>
</dbReference>
<evidence type="ECO:0000313" key="3">
    <source>
        <dbReference type="EMBL" id="MCK9792236.1"/>
    </source>
</evidence>
<dbReference type="Pfam" id="PF00809">
    <property type="entry name" value="Pterin_bind"/>
    <property type="match status" value="1"/>
</dbReference>
<sequence>MTGAVPSPPGVPPAGTSLVLRGREVGRGPDGALRPVVMAIVNRTTDSFYAPARLPDDGAALAAAHQAWSDGAQILDVGGVRAGVGPEVDEAEEIARVVPFVARVREQVPDLLVSVDTWRSGVAREAVAAGADLINDTWAGHDPRLVEVAGEAGVGVVCSHTGGAVPRTDPVRVEYPLRRDAGPGVDPRDGVLDDVVATLGAAAARAVACGVPPRSVLVDPTHDFGKNTWHSLHLLRRTEALAGLGHPLLMALSRKDFVGETLGLGPDDRLEGTLAATALAAWMGASVFRAHDVVATRRVLDLVAAVRDEAPPRGAARGLA</sequence>
<dbReference type="RefSeq" id="WP_416342114.1">
    <property type="nucleotide sequence ID" value="NZ_JALQCY010000001.1"/>
</dbReference>
<dbReference type="Gene3D" id="3.20.20.20">
    <property type="entry name" value="Dihydropteroate synthase-like"/>
    <property type="match status" value="1"/>
</dbReference>
<dbReference type="PANTHER" id="PTHR20941">
    <property type="entry name" value="FOLATE SYNTHESIS PROTEINS"/>
    <property type="match status" value="1"/>
</dbReference>
<dbReference type="InterPro" id="IPR011005">
    <property type="entry name" value="Dihydropteroate_synth-like_sf"/>
</dbReference>
<comment type="caution">
    <text evidence="3">The sequence shown here is derived from an EMBL/GenBank/DDBJ whole genome shotgun (WGS) entry which is preliminary data.</text>
</comment>
<organism evidence="3 4">
    <name type="scientific">Isoptericola peretonis</name>
    <dbReference type="NCBI Taxonomy" id="2918523"/>
    <lineage>
        <taxon>Bacteria</taxon>
        <taxon>Bacillati</taxon>
        <taxon>Actinomycetota</taxon>
        <taxon>Actinomycetes</taxon>
        <taxon>Micrococcales</taxon>
        <taxon>Promicromonosporaceae</taxon>
        <taxon>Isoptericola</taxon>
    </lineage>
</organism>
<dbReference type="InterPro" id="IPR000489">
    <property type="entry name" value="Pterin-binding_dom"/>
</dbReference>
<keyword evidence="4" id="KW-1185">Reference proteome</keyword>
<comment type="similarity">
    <text evidence="1">Belongs to the DHPS family.</text>
</comment>
<keyword evidence="3" id="KW-0808">Transferase</keyword>
<feature type="domain" description="Pterin-binding" evidence="2">
    <location>
        <begin position="35"/>
        <end position="301"/>
    </location>
</feature>
<dbReference type="EMBL" id="JALQCY010000001">
    <property type="protein sequence ID" value="MCK9792236.1"/>
    <property type="molecule type" value="Genomic_DNA"/>
</dbReference>
<dbReference type="InterPro" id="IPR045031">
    <property type="entry name" value="DHP_synth-like"/>
</dbReference>
<dbReference type="PANTHER" id="PTHR20941:SF8">
    <property type="entry name" value="INACTIVE DIHYDROPTEROATE SYNTHASE 2"/>
    <property type="match status" value="1"/>
</dbReference>
<evidence type="ECO:0000313" key="4">
    <source>
        <dbReference type="Proteomes" id="UP001651050"/>
    </source>
</evidence>
<evidence type="ECO:0000256" key="1">
    <source>
        <dbReference type="ARBA" id="ARBA00009503"/>
    </source>
</evidence>
<dbReference type="InterPro" id="IPR006390">
    <property type="entry name" value="DHP_synth_dom"/>
</dbReference>
<proteinExistence type="inferred from homology"/>
<gene>
    <name evidence="3" type="primary">folP</name>
    <name evidence="3" type="ORF">M1843_00560</name>
</gene>
<dbReference type="GO" id="GO:0004156">
    <property type="term" value="F:dihydropteroate synthase activity"/>
    <property type="evidence" value="ECO:0007669"/>
    <property type="project" value="UniProtKB-EC"/>
</dbReference>
<dbReference type="PROSITE" id="PS50972">
    <property type="entry name" value="PTERIN_BINDING"/>
    <property type="match status" value="1"/>
</dbReference>
<name>A0ABT0IYB5_9MICO</name>
<accession>A0ABT0IYB5</accession>
<protein>
    <submittedName>
        <fullName evidence="3">Dihydropteroate synthase</fullName>
        <ecNumber evidence="3">2.5.1.15</ecNumber>
    </submittedName>
</protein>
<evidence type="ECO:0000259" key="2">
    <source>
        <dbReference type="PROSITE" id="PS50972"/>
    </source>
</evidence>
<reference evidence="3 4" key="1">
    <citation type="submission" date="2022-02" db="EMBL/GenBank/DDBJ databases">
        <title>The car tank lid bacteriome: a reservoir of bacteria with potential in bioremediation of fuel.</title>
        <authorList>
            <person name="Vidal-Verdu A."/>
            <person name="Gomez-Martinez D."/>
            <person name="Latorre-Perez A."/>
            <person name="Pereto J."/>
            <person name="Porcar M."/>
        </authorList>
    </citation>
    <scope>NUCLEOTIDE SEQUENCE [LARGE SCALE GENOMIC DNA]</scope>
    <source>
        <strain evidence="3 4">4D.3</strain>
    </source>
</reference>
<dbReference type="Proteomes" id="UP001651050">
    <property type="component" value="Unassembled WGS sequence"/>
</dbReference>